<dbReference type="OrthoDB" id="9770427at2"/>
<comment type="caution">
    <text evidence="1">The sequence shown here is derived from an EMBL/GenBank/DDBJ whole genome shotgun (WGS) entry which is preliminary data.</text>
</comment>
<evidence type="ECO:0000313" key="1">
    <source>
        <dbReference type="EMBL" id="RMB61868.1"/>
    </source>
</evidence>
<reference evidence="1 2" key="1">
    <citation type="submission" date="2018-10" db="EMBL/GenBank/DDBJ databases">
        <title>Tessaracoccus antarcticuss sp. nov., isolated from sediment.</title>
        <authorList>
            <person name="Zhou L.Y."/>
            <person name="Du Z.J."/>
        </authorList>
    </citation>
    <scope>NUCLEOTIDE SEQUENCE [LARGE SCALE GENOMIC DNA]</scope>
    <source>
        <strain evidence="1 2">JDX10</strain>
    </source>
</reference>
<sequence>MRRLRELAGQVTDAVLDVGHAGLAQTRAGWAWFRRHGGFPIGTADCAPIPVVLLPGILERWIYMAPMGRFLASQGHPVHVVATLGWNISSLEDSVERCLQFFSDKDIHGAVLVAHSKGGLIGKSLLLDPRLGDGAVGLVAVATPFAGSTLGGPLQRLPFLQRSPLGLFTPTNLELGRLSEERDVNSRIVSLAPAWDQMIPGGSRLEGATNVLLEGRGHFRPVDDPAVWGQVHTHVHDVAELASGSGHAPS</sequence>
<protein>
    <recommendedName>
        <fullName evidence="3">Alpha/beta hydrolase</fullName>
    </recommendedName>
</protein>
<dbReference type="AlphaFoldDB" id="A0A3M0GBY5"/>
<gene>
    <name evidence="1" type="ORF">EAX62_04500</name>
</gene>
<dbReference type="SUPFAM" id="SSF53474">
    <property type="entry name" value="alpha/beta-Hydrolases"/>
    <property type="match status" value="1"/>
</dbReference>
<accession>A0A3M0GBY5</accession>
<evidence type="ECO:0008006" key="3">
    <source>
        <dbReference type="Google" id="ProtNLM"/>
    </source>
</evidence>
<organism evidence="1 2">
    <name type="scientific">Tessaracoccus antarcticus</name>
    <dbReference type="NCBI Taxonomy" id="2479848"/>
    <lineage>
        <taxon>Bacteria</taxon>
        <taxon>Bacillati</taxon>
        <taxon>Actinomycetota</taxon>
        <taxon>Actinomycetes</taxon>
        <taxon>Propionibacteriales</taxon>
        <taxon>Propionibacteriaceae</taxon>
        <taxon>Tessaracoccus</taxon>
    </lineage>
</organism>
<dbReference type="Gene3D" id="3.40.50.1820">
    <property type="entry name" value="alpha/beta hydrolase"/>
    <property type="match status" value="1"/>
</dbReference>
<dbReference type="EMBL" id="REFW01000001">
    <property type="protein sequence ID" value="RMB61868.1"/>
    <property type="molecule type" value="Genomic_DNA"/>
</dbReference>
<keyword evidence="2" id="KW-1185">Reference proteome</keyword>
<dbReference type="InterPro" id="IPR029058">
    <property type="entry name" value="AB_hydrolase_fold"/>
</dbReference>
<dbReference type="RefSeq" id="WP_121900416.1">
    <property type="nucleotide sequence ID" value="NZ_REFW01000001.1"/>
</dbReference>
<name>A0A3M0GBY5_9ACTN</name>
<dbReference type="Proteomes" id="UP000275256">
    <property type="component" value="Unassembled WGS sequence"/>
</dbReference>
<proteinExistence type="predicted"/>
<evidence type="ECO:0000313" key="2">
    <source>
        <dbReference type="Proteomes" id="UP000275256"/>
    </source>
</evidence>